<evidence type="ECO:0000256" key="10">
    <source>
        <dbReference type="ARBA" id="ARBA00023180"/>
    </source>
</evidence>
<feature type="domain" description="Ionotropic glutamate receptor L-glutamate and glycine-binding" evidence="15">
    <location>
        <begin position="194"/>
        <end position="302"/>
    </location>
</feature>
<dbReference type="GO" id="GO:0005886">
    <property type="term" value="C:plasma membrane"/>
    <property type="evidence" value="ECO:0007669"/>
    <property type="project" value="UniProtKB-SubCell"/>
</dbReference>
<accession>A0A0K8TV01</accession>
<organism evidence="16">
    <name type="scientific">Epiphyas postvittana</name>
    <name type="common">Light brown apple moth</name>
    <dbReference type="NCBI Taxonomy" id="65032"/>
    <lineage>
        <taxon>Eukaryota</taxon>
        <taxon>Metazoa</taxon>
        <taxon>Ecdysozoa</taxon>
        <taxon>Arthropoda</taxon>
        <taxon>Hexapoda</taxon>
        <taxon>Insecta</taxon>
        <taxon>Pterygota</taxon>
        <taxon>Neoptera</taxon>
        <taxon>Endopterygota</taxon>
        <taxon>Lepidoptera</taxon>
        <taxon>Glossata</taxon>
        <taxon>Ditrysia</taxon>
        <taxon>Tortricoidea</taxon>
        <taxon>Tortricidae</taxon>
        <taxon>Tortricinae</taxon>
        <taxon>Epiphyas</taxon>
    </lineage>
</organism>
<dbReference type="Pfam" id="PF10613">
    <property type="entry name" value="Lig_chan-Glu_bd"/>
    <property type="match status" value="1"/>
</dbReference>
<evidence type="ECO:0000313" key="16">
    <source>
        <dbReference type="EMBL" id="JAI18096.1"/>
    </source>
</evidence>
<reference evidence="16" key="1">
    <citation type="journal article" date="2015" name="PLoS ONE">
        <title>The Peripheral Olfactory Repertoire of the Lightbrown Apple Moth, Epiphyas postvittana.</title>
        <authorList>
            <person name="Corcoran J.A."/>
            <person name="Jordan M.D."/>
            <person name="Thrimawithana A.H."/>
            <person name="Crowhurst R.N."/>
            <person name="Newcomb R.D."/>
        </authorList>
    </citation>
    <scope>NUCLEOTIDE SEQUENCE</scope>
</reference>
<evidence type="ECO:0000256" key="7">
    <source>
        <dbReference type="ARBA" id="ARBA00023065"/>
    </source>
</evidence>
<sequence>MLEPPIILHPVEVLLQILINKYLLSSFCITMVTETELIIRPPSNLSFMYIYPEYNLTDQILDASEKGCSDFIIQMNEPENFMDAFETVNHVGDIRRSDKKLIFLPRQDDNFNASVLMDILGLKASGFVANILLVLPSINCTDDCNYYDLVTHNFVGMDDEVDQPLYLDRWHFSQEQVDNGVNWFPHDMSNMNGKTLKVAAFTYKPYVLLDLDPSDNALGRDGIDVRIIDEFCRWVNCTVELVRDDENEWGDIYDNLTGVGILGNVVEDRADMGITALYSWYEEYRAMDFSAAFVRTAITCIAPAARVLSSWDLPFLPFARLMWVCLIFTFFYASFALFIAQRSTDKIFMSTFRMMITQARDDTADSWRIRSIAGWMLVTGLIIDNAYGGGLASSFTVPKYEASIDTVQDIVDRKMEWGATHDAWLFSISLSEEPLVKELISQFKTYPEDELKRKSFTRSMAFSVEHLPAGSFAIGEYITKEAAEDLELMLENFYYEQCVVMLRKSSPYTAKLSELVGRLHQSGLLLAWESQVALKYLDFKVQLEVKLSRSRRDVDEVKPLNLKQLVGIFIIYFGGLSICLICFLVELLTRCGKASIVI</sequence>
<evidence type="ECO:0000256" key="9">
    <source>
        <dbReference type="ARBA" id="ARBA00023170"/>
    </source>
</evidence>
<dbReference type="AlphaFoldDB" id="A0A0K8TV01"/>
<evidence type="ECO:0000256" key="8">
    <source>
        <dbReference type="ARBA" id="ARBA00023136"/>
    </source>
</evidence>
<protein>
    <submittedName>
        <fullName evidence="16">Ionotropic Receptor</fullName>
    </submittedName>
</protein>
<name>A0A0K8TV01_EPIPO</name>
<comment type="similarity">
    <text evidence="2">Belongs to the glutamate-gated ion channel (TC 1.A.10.1) family.</text>
</comment>
<keyword evidence="7" id="KW-0406">Ion transport</keyword>
<dbReference type="PANTHER" id="PTHR42643">
    <property type="entry name" value="IONOTROPIC RECEPTOR 20A-RELATED"/>
    <property type="match status" value="1"/>
</dbReference>
<dbReference type="PANTHER" id="PTHR42643:SF40">
    <property type="entry name" value="IONOTROPIC RECEPTOR 41A-RELATED"/>
    <property type="match status" value="1"/>
</dbReference>
<evidence type="ECO:0000256" key="6">
    <source>
        <dbReference type="ARBA" id="ARBA00022989"/>
    </source>
</evidence>
<keyword evidence="5 13" id="KW-0812">Transmembrane</keyword>
<dbReference type="InterPro" id="IPR001320">
    <property type="entry name" value="Iontro_rcpt_C"/>
</dbReference>
<dbReference type="EMBL" id="GCVX01000134">
    <property type="protein sequence ID" value="JAI18096.1"/>
    <property type="molecule type" value="Transcribed_RNA"/>
</dbReference>
<comment type="subcellular location">
    <subcellularLocation>
        <location evidence="1">Cell membrane</location>
        <topology evidence="1">Multi-pass membrane protein</topology>
    </subcellularLocation>
</comment>
<evidence type="ECO:0000256" key="4">
    <source>
        <dbReference type="ARBA" id="ARBA00022475"/>
    </source>
</evidence>
<dbReference type="InterPro" id="IPR019594">
    <property type="entry name" value="Glu/Gly-bd"/>
</dbReference>
<keyword evidence="11" id="KW-1071">Ligand-gated ion channel</keyword>
<keyword evidence="9 16" id="KW-0675">Receptor</keyword>
<feature type="transmembrane region" description="Helical" evidence="13">
    <location>
        <begin position="321"/>
        <end position="340"/>
    </location>
</feature>
<dbReference type="InterPro" id="IPR052192">
    <property type="entry name" value="Insect_Ionotropic_Sensory_Rcpt"/>
</dbReference>
<feature type="transmembrane region" description="Helical" evidence="13">
    <location>
        <begin position="565"/>
        <end position="588"/>
    </location>
</feature>
<keyword evidence="3" id="KW-0813">Transport</keyword>
<evidence type="ECO:0000259" key="14">
    <source>
        <dbReference type="Pfam" id="PF00060"/>
    </source>
</evidence>
<keyword evidence="12" id="KW-0407">Ion channel</keyword>
<evidence type="ECO:0000256" key="13">
    <source>
        <dbReference type="SAM" id="Phobius"/>
    </source>
</evidence>
<dbReference type="GO" id="GO:0015276">
    <property type="term" value="F:ligand-gated monoatomic ion channel activity"/>
    <property type="evidence" value="ECO:0007669"/>
    <property type="project" value="InterPro"/>
</dbReference>
<dbReference type="Gene3D" id="3.40.190.10">
    <property type="entry name" value="Periplasmic binding protein-like II"/>
    <property type="match status" value="1"/>
</dbReference>
<evidence type="ECO:0000256" key="5">
    <source>
        <dbReference type="ARBA" id="ARBA00022692"/>
    </source>
</evidence>
<dbReference type="Gene3D" id="1.10.287.70">
    <property type="match status" value="1"/>
</dbReference>
<dbReference type="Pfam" id="PF00060">
    <property type="entry name" value="Lig_chan"/>
    <property type="match status" value="1"/>
</dbReference>
<evidence type="ECO:0000256" key="1">
    <source>
        <dbReference type="ARBA" id="ARBA00004651"/>
    </source>
</evidence>
<feature type="domain" description="Ionotropic glutamate receptor C-terminal" evidence="14">
    <location>
        <begin position="343"/>
        <end position="576"/>
    </location>
</feature>
<keyword evidence="6 13" id="KW-1133">Transmembrane helix</keyword>
<dbReference type="SUPFAM" id="SSF53850">
    <property type="entry name" value="Periplasmic binding protein-like II"/>
    <property type="match status" value="1"/>
</dbReference>
<evidence type="ECO:0000259" key="15">
    <source>
        <dbReference type="Pfam" id="PF10613"/>
    </source>
</evidence>
<evidence type="ECO:0000256" key="3">
    <source>
        <dbReference type="ARBA" id="ARBA00022448"/>
    </source>
</evidence>
<keyword evidence="8 13" id="KW-0472">Membrane</keyword>
<evidence type="ECO:0000256" key="11">
    <source>
        <dbReference type="ARBA" id="ARBA00023286"/>
    </source>
</evidence>
<keyword evidence="4" id="KW-1003">Cell membrane</keyword>
<proteinExistence type="inferred from homology"/>
<keyword evidence="10" id="KW-0325">Glycoprotein</keyword>
<evidence type="ECO:0000256" key="2">
    <source>
        <dbReference type="ARBA" id="ARBA00008685"/>
    </source>
</evidence>
<evidence type="ECO:0000256" key="12">
    <source>
        <dbReference type="ARBA" id="ARBA00023303"/>
    </source>
</evidence>
<dbReference type="GO" id="GO:0050906">
    <property type="term" value="P:detection of stimulus involved in sensory perception"/>
    <property type="evidence" value="ECO:0007669"/>
    <property type="project" value="UniProtKB-ARBA"/>
</dbReference>